<reference evidence="1" key="2">
    <citation type="submission" date="2021-01" db="EMBL/GenBank/DDBJ databases">
        <authorList>
            <person name="Schikora-Tamarit M.A."/>
        </authorList>
    </citation>
    <scope>NUCLEOTIDE SEQUENCE</scope>
    <source>
        <strain evidence="1">CBS6341</strain>
    </source>
</reference>
<dbReference type="AlphaFoldDB" id="A0A9P8Q159"/>
<protein>
    <submittedName>
        <fullName evidence="1">Uncharacterized protein</fullName>
    </submittedName>
</protein>
<reference evidence="1" key="1">
    <citation type="journal article" date="2021" name="Open Biol.">
        <title>Shared evolutionary footprints suggest mitochondrial oxidative damage underlies multiple complex I losses in fungi.</title>
        <authorList>
            <person name="Schikora-Tamarit M.A."/>
            <person name="Marcet-Houben M."/>
            <person name="Nosek J."/>
            <person name="Gabaldon T."/>
        </authorList>
    </citation>
    <scope>NUCLEOTIDE SEQUENCE</scope>
    <source>
        <strain evidence="1">CBS6341</strain>
    </source>
</reference>
<dbReference type="Proteomes" id="UP000769528">
    <property type="component" value="Unassembled WGS sequence"/>
</dbReference>
<sequence length="78" mass="8806">MSSVKCSSYQQAFPKSANLIFITFSTSSKCASFSECCWYLLKHLEFSAEIDIDDKEVATDFVVFEANGESKFEELLNV</sequence>
<keyword evidence="2" id="KW-1185">Reference proteome</keyword>
<dbReference type="EMBL" id="JAEUBF010000026">
    <property type="protein sequence ID" value="KAH3680894.1"/>
    <property type="molecule type" value="Genomic_DNA"/>
</dbReference>
<organism evidence="1 2">
    <name type="scientific">Wickerhamomyces mucosus</name>
    <dbReference type="NCBI Taxonomy" id="1378264"/>
    <lineage>
        <taxon>Eukaryota</taxon>
        <taxon>Fungi</taxon>
        <taxon>Dikarya</taxon>
        <taxon>Ascomycota</taxon>
        <taxon>Saccharomycotina</taxon>
        <taxon>Saccharomycetes</taxon>
        <taxon>Phaffomycetales</taxon>
        <taxon>Wickerhamomycetaceae</taxon>
        <taxon>Wickerhamomyces</taxon>
    </lineage>
</organism>
<comment type="caution">
    <text evidence="1">The sequence shown here is derived from an EMBL/GenBank/DDBJ whole genome shotgun (WGS) entry which is preliminary data.</text>
</comment>
<proteinExistence type="predicted"/>
<evidence type="ECO:0000313" key="1">
    <source>
        <dbReference type="EMBL" id="KAH3680894.1"/>
    </source>
</evidence>
<name>A0A9P8Q159_9ASCO</name>
<evidence type="ECO:0000313" key="2">
    <source>
        <dbReference type="Proteomes" id="UP000769528"/>
    </source>
</evidence>
<accession>A0A9P8Q159</accession>
<gene>
    <name evidence="1" type="ORF">WICMUC_000037</name>
</gene>